<evidence type="ECO:0000256" key="3">
    <source>
        <dbReference type="ARBA" id="ARBA00022490"/>
    </source>
</evidence>
<dbReference type="GeneID" id="10277067"/>
<dbReference type="SUPFAM" id="SSF52954">
    <property type="entry name" value="Class II aaRS ABD-related"/>
    <property type="match status" value="1"/>
</dbReference>
<dbReference type="InterPro" id="IPR045864">
    <property type="entry name" value="aa-tRNA-synth_II/BPL/LPL"/>
</dbReference>
<dbReference type="HAMAP" id="MF_00127">
    <property type="entry name" value="His_tRNA_synth"/>
    <property type="match status" value="1"/>
</dbReference>
<dbReference type="HOGENOM" id="CLU_025113_3_1_2"/>
<dbReference type="InterPro" id="IPR015807">
    <property type="entry name" value="His-tRNA-ligase"/>
</dbReference>
<keyword evidence="14" id="KW-1185">Reference proteome</keyword>
<dbReference type="Pfam" id="PF03129">
    <property type="entry name" value="HGTP_anticodon"/>
    <property type="match status" value="1"/>
</dbReference>
<dbReference type="KEGG" id="mel:Metbo_0622"/>
<dbReference type="GO" id="GO:0000105">
    <property type="term" value="P:L-histidine biosynthetic process"/>
    <property type="evidence" value="ECO:0007669"/>
    <property type="project" value="InterPro"/>
</dbReference>
<comment type="catalytic activity">
    <reaction evidence="9 10">
        <text>tRNA(His) + L-histidine + ATP = L-histidyl-tRNA(His) + AMP + diphosphate + H(+)</text>
        <dbReference type="Rhea" id="RHEA:17313"/>
        <dbReference type="Rhea" id="RHEA-COMP:9665"/>
        <dbReference type="Rhea" id="RHEA-COMP:9689"/>
        <dbReference type="ChEBI" id="CHEBI:15378"/>
        <dbReference type="ChEBI" id="CHEBI:30616"/>
        <dbReference type="ChEBI" id="CHEBI:33019"/>
        <dbReference type="ChEBI" id="CHEBI:57595"/>
        <dbReference type="ChEBI" id="CHEBI:78442"/>
        <dbReference type="ChEBI" id="CHEBI:78527"/>
        <dbReference type="ChEBI" id="CHEBI:456215"/>
        <dbReference type="EC" id="6.1.1.21"/>
    </reaction>
</comment>
<dbReference type="Gene3D" id="3.40.50.800">
    <property type="entry name" value="Anticodon-binding domain"/>
    <property type="match status" value="1"/>
</dbReference>
<dbReference type="STRING" id="877455.Metbo_0622"/>
<keyword evidence="13" id="KW-0808">Transferase</keyword>
<dbReference type="GO" id="GO:0006427">
    <property type="term" value="P:histidyl-tRNA aminoacylation"/>
    <property type="evidence" value="ECO:0007669"/>
    <property type="project" value="UniProtKB-UniRule"/>
</dbReference>
<keyword evidence="3 10" id="KW-0963">Cytoplasm</keyword>
<feature type="binding site" evidence="11">
    <location>
        <position position="122"/>
    </location>
    <ligand>
        <name>L-histidine</name>
        <dbReference type="ChEBI" id="CHEBI:57595"/>
    </ligand>
</feature>
<dbReference type="Gene3D" id="3.30.930.10">
    <property type="entry name" value="Bira Bifunctional Protein, Domain 2"/>
    <property type="match status" value="1"/>
</dbReference>
<protein>
    <recommendedName>
        <fullName evidence="10">Histidine--tRNA ligase</fullName>
        <ecNumber evidence="10">6.1.1.21</ecNumber>
    </recommendedName>
    <alternativeName>
        <fullName evidence="10">Histidyl-tRNA synthetase</fullName>
        <shortName evidence="10">HisRS</shortName>
    </alternativeName>
</protein>
<dbReference type="CDD" id="cd00859">
    <property type="entry name" value="HisRS_anticodon"/>
    <property type="match status" value="1"/>
</dbReference>
<evidence type="ECO:0000256" key="2">
    <source>
        <dbReference type="ARBA" id="ARBA00008226"/>
    </source>
</evidence>
<evidence type="ECO:0000313" key="14">
    <source>
        <dbReference type="Proteomes" id="UP000007490"/>
    </source>
</evidence>
<dbReference type="InterPro" id="IPR004516">
    <property type="entry name" value="HisRS/HisZ"/>
</dbReference>
<evidence type="ECO:0000256" key="1">
    <source>
        <dbReference type="ARBA" id="ARBA00004496"/>
    </source>
</evidence>
<dbReference type="NCBIfam" id="TIGR00443">
    <property type="entry name" value="hisZ_biosyn_reg"/>
    <property type="match status" value="1"/>
</dbReference>
<dbReference type="Pfam" id="PF13393">
    <property type="entry name" value="tRNA-synt_His"/>
    <property type="match status" value="1"/>
</dbReference>
<dbReference type="EMBL" id="CP002551">
    <property type="protein sequence ID" value="ADZ08873.1"/>
    <property type="molecule type" value="Genomic_DNA"/>
</dbReference>
<dbReference type="PANTHER" id="PTHR43707:SF1">
    <property type="entry name" value="HISTIDINE--TRNA LIGASE, MITOCHONDRIAL-RELATED"/>
    <property type="match status" value="1"/>
</dbReference>
<dbReference type="InterPro" id="IPR036621">
    <property type="entry name" value="Anticodon-bd_dom_sf"/>
</dbReference>
<dbReference type="InterPro" id="IPR004154">
    <property type="entry name" value="Anticodon-bd"/>
</dbReference>
<sequence length="429" mass="48219">MELQRPRGTRDFLFEEMKERKNVENTMKRIFESYGYGEIKTPIFEELSLFTTKSGEGIKDQIYHFQDKSGRDLALRPELTAPVARMYIKELQKAPKPVKMYYFGSCFRYERPQAGRFRQFWQLGCELIGGKSPGSEAEVISMAAHCLDELGLENYEIHIGNLGILRNILIDAQILGDTQDQVMAAIDKGDAEELKNLLKSINTDEDSEELLLKLIDMKGDASILKDAEALINCSENACNALFELEKLLEALEAFGFSNYTVNLGIARGLDYYTGTVFEIYVHGLGAQKQISGGGTYNLIELFGGEKVESTGFAFGFDRVMEALKKQQTTIDKEEAVKVFVAPLNSDLSLTGYEIVQKLRKANIGAEVDLVGKKLKKILSYADTKQISYVVLLGSREFEEGKVTVKDMNTGEQESVNISEVESYFKTMLM</sequence>
<feature type="binding site" evidence="11">
    <location>
        <begin position="78"/>
        <end position="80"/>
    </location>
    <ligand>
        <name>L-histidine</name>
        <dbReference type="ChEBI" id="CHEBI:57595"/>
    </ligand>
</feature>
<feature type="domain" description="Aminoacyl-transfer RNA synthetases class-II family profile" evidence="12">
    <location>
        <begin position="1"/>
        <end position="342"/>
    </location>
</feature>
<gene>
    <name evidence="10" type="primary">hisS</name>
    <name evidence="13" type="ordered locus">Metbo_0622</name>
</gene>
<accession>F0TAC1</accession>
<dbReference type="SUPFAM" id="SSF55681">
    <property type="entry name" value="Class II aaRS and biotin synthetases"/>
    <property type="match status" value="1"/>
</dbReference>
<dbReference type="eggNOG" id="arCOG00404">
    <property type="taxonomic scope" value="Archaea"/>
</dbReference>
<dbReference type="PIRSF" id="PIRSF001549">
    <property type="entry name" value="His-tRNA_synth"/>
    <property type="match status" value="1"/>
</dbReference>
<proteinExistence type="inferred from homology"/>
<reference evidence="14" key="1">
    <citation type="submission" date="2011-02" db="EMBL/GenBank/DDBJ databases">
        <title>Complete sequence of Methanobacterium sp. AL-21.</title>
        <authorList>
            <consortium name="US DOE Joint Genome Institute"/>
            <person name="Lucas S."/>
            <person name="Copeland A."/>
            <person name="Lapidus A."/>
            <person name="Cheng J.-F."/>
            <person name="Goodwin L."/>
            <person name="Pitluck S."/>
            <person name="Chertkov O."/>
            <person name="Detter J.C."/>
            <person name="Han C."/>
            <person name="Tapia R."/>
            <person name="Land M."/>
            <person name="Hauser L."/>
            <person name="Kyrpides N."/>
            <person name="Ivanova N."/>
            <person name="Mikhailova N."/>
            <person name="Pagani I."/>
            <person name="Cadillo-Quiroz H."/>
            <person name="Imachi H."/>
            <person name="Zinder S."/>
            <person name="Liu W."/>
            <person name="Woyke T."/>
        </authorList>
    </citation>
    <scope>NUCLEOTIDE SEQUENCE [LARGE SCALE GENOMIC DNA]</scope>
    <source>
        <strain evidence="14">AL-21</strain>
    </source>
</reference>
<dbReference type="InterPro" id="IPR006195">
    <property type="entry name" value="aa-tRNA-synth_II"/>
</dbReference>
<feature type="binding site" evidence="11">
    <location>
        <begin position="271"/>
        <end position="272"/>
    </location>
    <ligand>
        <name>L-histidine</name>
        <dbReference type="ChEBI" id="CHEBI:57595"/>
    </ligand>
</feature>
<dbReference type="OrthoDB" id="8659at2157"/>
<evidence type="ECO:0000256" key="4">
    <source>
        <dbReference type="ARBA" id="ARBA00022598"/>
    </source>
</evidence>
<dbReference type="RefSeq" id="WP_013644224.1">
    <property type="nucleotide sequence ID" value="NC_015216.1"/>
</dbReference>
<evidence type="ECO:0000256" key="8">
    <source>
        <dbReference type="ARBA" id="ARBA00023146"/>
    </source>
</evidence>
<keyword evidence="7 10" id="KW-0648">Protein biosynthesis</keyword>
<keyword evidence="13" id="KW-0328">Glycosyltransferase</keyword>
<feature type="binding site" evidence="11">
    <location>
        <position position="108"/>
    </location>
    <ligand>
        <name>L-histidine</name>
        <dbReference type="ChEBI" id="CHEBI:57595"/>
    </ligand>
</feature>
<dbReference type="InterPro" id="IPR004517">
    <property type="entry name" value="HisZ"/>
</dbReference>
<dbReference type="NCBIfam" id="TIGR00442">
    <property type="entry name" value="hisS"/>
    <property type="match status" value="1"/>
</dbReference>
<dbReference type="Proteomes" id="UP000007490">
    <property type="component" value="Chromosome"/>
</dbReference>
<dbReference type="CDD" id="cd00773">
    <property type="entry name" value="HisRS-like_core"/>
    <property type="match status" value="1"/>
</dbReference>
<dbReference type="GO" id="GO:0016757">
    <property type="term" value="F:glycosyltransferase activity"/>
    <property type="evidence" value="ECO:0007669"/>
    <property type="project" value="UniProtKB-KW"/>
</dbReference>
<evidence type="ECO:0000256" key="7">
    <source>
        <dbReference type="ARBA" id="ARBA00022917"/>
    </source>
</evidence>
<feature type="binding site" evidence="11">
    <location>
        <position position="267"/>
    </location>
    <ligand>
        <name>L-histidine</name>
        <dbReference type="ChEBI" id="CHEBI:57595"/>
    </ligand>
</feature>
<keyword evidence="5 10" id="KW-0547">Nucleotide-binding</keyword>
<dbReference type="GO" id="GO:0005737">
    <property type="term" value="C:cytoplasm"/>
    <property type="evidence" value="ECO:0007669"/>
    <property type="project" value="UniProtKB-SubCell"/>
</dbReference>
<dbReference type="InterPro" id="IPR041715">
    <property type="entry name" value="HisRS-like_core"/>
</dbReference>
<evidence type="ECO:0000259" key="12">
    <source>
        <dbReference type="PROSITE" id="PS50862"/>
    </source>
</evidence>
<evidence type="ECO:0000313" key="13">
    <source>
        <dbReference type="EMBL" id="ADZ08873.1"/>
    </source>
</evidence>
<evidence type="ECO:0000256" key="6">
    <source>
        <dbReference type="ARBA" id="ARBA00022840"/>
    </source>
</evidence>
<organism evidence="13 14">
    <name type="scientific">Methanobacterium lacus (strain AL-21)</name>
    <dbReference type="NCBI Taxonomy" id="877455"/>
    <lineage>
        <taxon>Archaea</taxon>
        <taxon>Methanobacteriati</taxon>
        <taxon>Methanobacteriota</taxon>
        <taxon>Methanomada group</taxon>
        <taxon>Methanobacteria</taxon>
        <taxon>Methanobacteriales</taxon>
        <taxon>Methanobacteriaceae</taxon>
        <taxon>Methanobacterium</taxon>
    </lineage>
</organism>
<keyword evidence="6 10" id="KW-0067">ATP-binding</keyword>
<evidence type="ECO:0000256" key="11">
    <source>
        <dbReference type="PIRSR" id="PIRSR001549-1"/>
    </source>
</evidence>
<dbReference type="InterPro" id="IPR033656">
    <property type="entry name" value="HisRS_anticodon"/>
</dbReference>
<feature type="binding site" evidence="11">
    <location>
        <position position="126"/>
    </location>
    <ligand>
        <name>L-histidine</name>
        <dbReference type="ChEBI" id="CHEBI:57595"/>
    </ligand>
</feature>
<dbReference type="EC" id="6.1.1.21" evidence="10"/>
<reference evidence="13 14" key="2">
    <citation type="journal article" date="2014" name="Int. J. Syst. Evol. Microbiol.">
        <title>Methanobacterium paludis sp. nov. and a novel strain of Methanobacterium lacus isolated from northern peatlands.</title>
        <authorList>
            <person name="Cadillo-Quiroz H."/>
            <person name="Brauer S.L."/>
            <person name="Goodson N."/>
            <person name="Yavitt J.B."/>
            <person name="Zinder S.H."/>
        </authorList>
    </citation>
    <scope>NUCLEOTIDE SEQUENCE [LARGE SCALE GENOMIC DNA]</scope>
    <source>
        <strain evidence="13 14">AL-21</strain>
    </source>
</reference>
<dbReference type="GO" id="GO:0005524">
    <property type="term" value="F:ATP binding"/>
    <property type="evidence" value="ECO:0007669"/>
    <property type="project" value="UniProtKB-UniRule"/>
</dbReference>
<keyword evidence="4 10" id="KW-0436">Ligase</keyword>
<dbReference type="PROSITE" id="PS50862">
    <property type="entry name" value="AA_TRNA_LIGASE_II"/>
    <property type="match status" value="1"/>
</dbReference>
<evidence type="ECO:0000256" key="10">
    <source>
        <dbReference type="HAMAP-Rule" id="MF_00127"/>
    </source>
</evidence>
<name>F0TAC1_METLA</name>
<dbReference type="AlphaFoldDB" id="F0TAC1"/>
<evidence type="ECO:0000256" key="9">
    <source>
        <dbReference type="ARBA" id="ARBA00047639"/>
    </source>
</evidence>
<dbReference type="HAMAP" id="MF_00125">
    <property type="entry name" value="HisZ"/>
    <property type="match status" value="1"/>
</dbReference>
<comment type="subcellular location">
    <subcellularLocation>
        <location evidence="1 10">Cytoplasm</location>
    </subcellularLocation>
</comment>
<evidence type="ECO:0000256" key="5">
    <source>
        <dbReference type="ARBA" id="ARBA00022741"/>
    </source>
</evidence>
<comment type="similarity">
    <text evidence="2 10">Belongs to the class-II aminoacyl-tRNA synthetase family.</text>
</comment>
<keyword evidence="8 10" id="KW-0030">Aminoacyl-tRNA synthetase</keyword>
<dbReference type="GO" id="GO:0004821">
    <property type="term" value="F:histidine-tRNA ligase activity"/>
    <property type="evidence" value="ECO:0007669"/>
    <property type="project" value="UniProtKB-UniRule"/>
</dbReference>
<dbReference type="PANTHER" id="PTHR43707">
    <property type="entry name" value="HISTIDYL-TRNA SYNTHETASE"/>
    <property type="match status" value="1"/>
</dbReference>